<keyword evidence="2" id="KW-1185">Reference proteome</keyword>
<comment type="caution">
    <text evidence="1">The sequence shown here is derived from an EMBL/GenBank/DDBJ whole genome shotgun (WGS) entry which is preliminary data.</text>
</comment>
<protein>
    <submittedName>
        <fullName evidence="1">Uncharacterized protein</fullName>
    </submittedName>
</protein>
<dbReference type="EMBL" id="LNXX01000005">
    <property type="protein sequence ID" value="KTC93396.1"/>
    <property type="molecule type" value="Genomic_DNA"/>
</dbReference>
<dbReference type="Proteomes" id="UP000054854">
    <property type="component" value="Unassembled WGS sequence"/>
</dbReference>
<proteinExistence type="predicted"/>
<organism evidence="1 2">
    <name type="scientific">Legionella cincinnatiensis</name>
    <dbReference type="NCBI Taxonomy" id="28085"/>
    <lineage>
        <taxon>Bacteria</taxon>
        <taxon>Pseudomonadati</taxon>
        <taxon>Pseudomonadota</taxon>
        <taxon>Gammaproteobacteria</taxon>
        <taxon>Legionellales</taxon>
        <taxon>Legionellaceae</taxon>
        <taxon>Legionella</taxon>
    </lineage>
</organism>
<name>A0ABR5QXX3_9GAMM</name>
<evidence type="ECO:0000313" key="1">
    <source>
        <dbReference type="EMBL" id="KTC93396.1"/>
    </source>
</evidence>
<evidence type="ECO:0000313" key="2">
    <source>
        <dbReference type="Proteomes" id="UP000054854"/>
    </source>
</evidence>
<sequence>MFPEKQAPYPKYEKYSRQCRQGYYDRSQSQLTHHHYALTQPQHPFLHFGAHDFFQADKCQSLLDFDDFLSNGH</sequence>
<reference evidence="1 2" key="1">
    <citation type="submission" date="2015-11" db="EMBL/GenBank/DDBJ databases">
        <title>Genomic analysis of 38 Legionella species identifies large and diverse effector repertoires.</title>
        <authorList>
            <person name="Burstein D."/>
            <person name="Amaro F."/>
            <person name="Zusman T."/>
            <person name="Lifshitz Z."/>
            <person name="Cohen O."/>
            <person name="Gilbert J.A."/>
            <person name="Pupko T."/>
            <person name="Shuman H.A."/>
            <person name="Segal G."/>
        </authorList>
    </citation>
    <scope>NUCLEOTIDE SEQUENCE [LARGE SCALE GENOMIC DNA]</scope>
    <source>
        <strain evidence="1 2">CDC#72-OH-14</strain>
    </source>
</reference>
<gene>
    <name evidence="1" type="ORF">Lcin_0434</name>
</gene>
<accession>A0ABR5QXX3</accession>